<protein>
    <recommendedName>
        <fullName evidence="3">Phosphatidic acid phosphatase type 2/haloperoxidase domain-containing protein</fullName>
    </recommendedName>
</protein>
<dbReference type="Pfam" id="PF01569">
    <property type="entry name" value="PAP2"/>
    <property type="match status" value="1"/>
</dbReference>
<keyword evidence="5" id="KW-1185">Reference proteome</keyword>
<feature type="transmembrane region" description="Helical" evidence="2">
    <location>
        <begin position="247"/>
        <end position="269"/>
    </location>
</feature>
<dbReference type="SUPFAM" id="SSF48317">
    <property type="entry name" value="Acid phosphatase/Vanadium-dependent haloperoxidase"/>
    <property type="match status" value="1"/>
</dbReference>
<gene>
    <name evidence="4" type="ORF">Tsubulata_000305</name>
</gene>
<keyword evidence="2" id="KW-1133">Transmembrane helix</keyword>
<dbReference type="Gene3D" id="1.20.144.10">
    <property type="entry name" value="Phosphatidic acid phosphatase type 2/haloperoxidase"/>
    <property type="match status" value="1"/>
</dbReference>
<proteinExistence type="predicted"/>
<evidence type="ECO:0000313" key="5">
    <source>
        <dbReference type="Proteomes" id="UP001141552"/>
    </source>
</evidence>
<dbReference type="GO" id="GO:0008610">
    <property type="term" value="P:lipid biosynthetic process"/>
    <property type="evidence" value="ECO:0007669"/>
    <property type="project" value="TreeGrafter"/>
</dbReference>
<dbReference type="InterPro" id="IPR036938">
    <property type="entry name" value="PAP2/HPO_sf"/>
</dbReference>
<name>A0A9Q0F2W9_9ROSI</name>
<keyword evidence="2" id="KW-0812">Transmembrane</keyword>
<sequence>MIVTTDILHKSVVPSSLSPPPRLNPSKPISFLSLSPSKSASFGGFGHMRPPGSKAMTELVKTSAFRNNGTGEERASLFEQEATVAGSSVIAGEGLEAILNRLSKWLVSGSFGAIILWRHDPASLWAAMGSVINAILSVTLKRILNQERPSAAPKADPGMPSNHAQSIFYIVTFAILSIVDSLGVDETSLILSALVLAIGSYFSWLRVSQRLHTVSQVAVGAVIGSAFSSLWYWTWSGVVLDAFSSYLWVRVTVVLGAIAFCAGFVLHVISDWLTDE</sequence>
<dbReference type="AlphaFoldDB" id="A0A9Q0F2W9"/>
<dbReference type="PANTHER" id="PTHR11247:SF40">
    <property type="entry name" value="LIPID PHOSPHATE PHOSPHATASE EPSILON 1, CHLOROPLASTIC"/>
    <property type="match status" value="1"/>
</dbReference>
<evidence type="ECO:0000313" key="4">
    <source>
        <dbReference type="EMBL" id="KAJ4822952.1"/>
    </source>
</evidence>
<dbReference type="Proteomes" id="UP001141552">
    <property type="component" value="Unassembled WGS sequence"/>
</dbReference>
<dbReference type="GO" id="GO:0005789">
    <property type="term" value="C:endoplasmic reticulum membrane"/>
    <property type="evidence" value="ECO:0007669"/>
    <property type="project" value="TreeGrafter"/>
</dbReference>
<reference evidence="4" key="2">
    <citation type="journal article" date="2023" name="Plants (Basel)">
        <title>Annotation of the Turnera subulata (Passifloraceae) Draft Genome Reveals the S-Locus Evolved after the Divergence of Turneroideae from Passifloroideae in a Stepwise Manner.</title>
        <authorList>
            <person name="Henning P.M."/>
            <person name="Roalson E.H."/>
            <person name="Mir W."/>
            <person name="McCubbin A.G."/>
            <person name="Shore J.S."/>
        </authorList>
    </citation>
    <scope>NUCLEOTIDE SEQUENCE</scope>
    <source>
        <strain evidence="4">F60SS</strain>
    </source>
</reference>
<evidence type="ECO:0000259" key="3">
    <source>
        <dbReference type="SMART" id="SM00014"/>
    </source>
</evidence>
<comment type="caution">
    <text evidence="4">The sequence shown here is derived from an EMBL/GenBank/DDBJ whole genome shotgun (WGS) entry which is preliminary data.</text>
</comment>
<reference evidence="4" key="1">
    <citation type="submission" date="2022-02" db="EMBL/GenBank/DDBJ databases">
        <authorList>
            <person name="Henning P.M."/>
            <person name="McCubbin A.G."/>
            <person name="Shore J.S."/>
        </authorList>
    </citation>
    <scope>NUCLEOTIDE SEQUENCE</scope>
    <source>
        <strain evidence="4">F60SS</strain>
        <tissue evidence="4">Leaves</tissue>
    </source>
</reference>
<feature type="domain" description="Phosphatidic acid phosphatase type 2/haloperoxidase" evidence="3">
    <location>
        <begin position="123"/>
        <end position="232"/>
    </location>
</feature>
<dbReference type="PANTHER" id="PTHR11247">
    <property type="entry name" value="PALMITOYL-PROTEIN THIOESTERASE/DOLICHYLDIPHOSPHATASE 1"/>
    <property type="match status" value="1"/>
</dbReference>
<accession>A0A9Q0F2W9</accession>
<feature type="transmembrane region" description="Helical" evidence="2">
    <location>
        <begin position="217"/>
        <end position="235"/>
    </location>
</feature>
<dbReference type="GO" id="GO:0006487">
    <property type="term" value="P:protein N-linked glycosylation"/>
    <property type="evidence" value="ECO:0007669"/>
    <property type="project" value="TreeGrafter"/>
</dbReference>
<evidence type="ECO:0000256" key="2">
    <source>
        <dbReference type="SAM" id="Phobius"/>
    </source>
</evidence>
<dbReference type="OrthoDB" id="302705at2759"/>
<keyword evidence="1" id="KW-0378">Hydrolase</keyword>
<feature type="transmembrane region" description="Helical" evidence="2">
    <location>
        <begin position="164"/>
        <end position="182"/>
    </location>
</feature>
<dbReference type="EMBL" id="JAKUCV010007537">
    <property type="protein sequence ID" value="KAJ4822952.1"/>
    <property type="molecule type" value="Genomic_DNA"/>
</dbReference>
<dbReference type="SMART" id="SM00014">
    <property type="entry name" value="acidPPc"/>
    <property type="match status" value="1"/>
</dbReference>
<feature type="transmembrane region" description="Helical" evidence="2">
    <location>
        <begin position="188"/>
        <end position="205"/>
    </location>
</feature>
<dbReference type="GO" id="GO:0047874">
    <property type="term" value="F:dolichyldiphosphatase activity"/>
    <property type="evidence" value="ECO:0007669"/>
    <property type="project" value="TreeGrafter"/>
</dbReference>
<evidence type="ECO:0000256" key="1">
    <source>
        <dbReference type="ARBA" id="ARBA00022801"/>
    </source>
</evidence>
<dbReference type="InterPro" id="IPR000326">
    <property type="entry name" value="PAP2/HPO"/>
</dbReference>
<keyword evidence="2" id="KW-0472">Membrane</keyword>
<organism evidence="4 5">
    <name type="scientific">Turnera subulata</name>
    <dbReference type="NCBI Taxonomy" id="218843"/>
    <lineage>
        <taxon>Eukaryota</taxon>
        <taxon>Viridiplantae</taxon>
        <taxon>Streptophyta</taxon>
        <taxon>Embryophyta</taxon>
        <taxon>Tracheophyta</taxon>
        <taxon>Spermatophyta</taxon>
        <taxon>Magnoliopsida</taxon>
        <taxon>eudicotyledons</taxon>
        <taxon>Gunneridae</taxon>
        <taxon>Pentapetalae</taxon>
        <taxon>rosids</taxon>
        <taxon>fabids</taxon>
        <taxon>Malpighiales</taxon>
        <taxon>Passifloraceae</taxon>
        <taxon>Turnera</taxon>
    </lineage>
</organism>